<dbReference type="Proteomes" id="UP000236998">
    <property type="component" value="Unassembled WGS sequence"/>
</dbReference>
<reference evidence="1 2" key="1">
    <citation type="submission" date="2016-10" db="EMBL/GenBank/DDBJ databases">
        <title>Comparative genomics of Pseudomonas syringae.</title>
        <authorList>
            <person name="Hulin M.T."/>
        </authorList>
    </citation>
    <scope>NUCLEOTIDE SEQUENCE [LARGE SCALE GENOMIC DNA]</scope>
    <source>
        <strain evidence="1 2">9643</strain>
    </source>
</reference>
<gene>
    <name evidence="1" type="ORF">BKM07_19280</name>
</gene>
<dbReference type="AlphaFoldDB" id="A0ABD6V9J2"/>
<comment type="caution">
    <text evidence="1">The sequence shown here is derived from an EMBL/GenBank/DDBJ whole genome shotgun (WGS) entry which is preliminary data.</text>
</comment>
<sequence>MSEELILKIIYDTGLKTFNELDFYHGSKSLAAISEAFILTTNAALNQELISRTTAAKGFRSALRKNFKGSFVQTIALIIEDAEVLAQYKKISFEGYAEFLKIIFGAAIGKDYEATRRGSKKLLNNLDDLETLIQRVENIMLDLHSPIKYQGLKVKLAIGPRKIEEFDYKSLSYVDDEIKGETIIELVVGVSKFNGRTGTGRFIYELDGESFPFYPVRQKITQDMMELLSTSLNDMTSGTLTKLRANVITVHAADGRLKRVILHEVKTLQ</sequence>
<proteinExistence type="predicted"/>
<name>A0ABD6V9J2_9PSED</name>
<dbReference type="EMBL" id="MLET01000015">
    <property type="protein sequence ID" value="POD66460.1"/>
    <property type="molecule type" value="Genomic_DNA"/>
</dbReference>
<evidence type="ECO:0000313" key="2">
    <source>
        <dbReference type="Proteomes" id="UP000236998"/>
    </source>
</evidence>
<evidence type="ECO:0000313" key="1">
    <source>
        <dbReference type="EMBL" id="POD66460.1"/>
    </source>
</evidence>
<dbReference type="RefSeq" id="WP_103409647.1">
    <property type="nucleotide sequence ID" value="NZ_MLET01000015.1"/>
</dbReference>
<accession>A0ABD6V9J2</accession>
<protein>
    <submittedName>
        <fullName evidence="1">Uncharacterized protein</fullName>
    </submittedName>
</protein>
<organism evidence="1 2">
    <name type="scientific">Pseudomonas syringae group genomosp. 3</name>
    <dbReference type="NCBI Taxonomy" id="251701"/>
    <lineage>
        <taxon>Bacteria</taxon>
        <taxon>Pseudomonadati</taxon>
        <taxon>Pseudomonadota</taxon>
        <taxon>Gammaproteobacteria</taxon>
        <taxon>Pseudomonadales</taxon>
        <taxon>Pseudomonadaceae</taxon>
        <taxon>Pseudomonas</taxon>
    </lineage>
</organism>